<protein>
    <recommendedName>
        <fullName evidence="5">DUF421 domain-containing protein</fullName>
    </recommendedName>
</protein>
<evidence type="ECO:0008006" key="5">
    <source>
        <dbReference type="Google" id="ProtNLM"/>
    </source>
</evidence>
<evidence type="ECO:0000256" key="2">
    <source>
        <dbReference type="SAM" id="Phobius"/>
    </source>
</evidence>
<dbReference type="RefSeq" id="WP_367876255.1">
    <property type="nucleotide sequence ID" value="NZ_JBFNXX010000002.1"/>
</dbReference>
<keyword evidence="4" id="KW-1185">Reference proteome</keyword>
<keyword evidence="2" id="KW-0472">Membrane</keyword>
<evidence type="ECO:0000256" key="1">
    <source>
        <dbReference type="SAM" id="MobiDB-lite"/>
    </source>
</evidence>
<gene>
    <name evidence="3" type="ORF">AB2B41_02970</name>
</gene>
<name>A0ABV3RI49_9RHOB</name>
<reference evidence="3 4" key="1">
    <citation type="submission" date="2024-07" db="EMBL/GenBank/DDBJ databases">
        <title>Marimonas sp.nov., isolated from tidal-flat sediment.</title>
        <authorList>
            <person name="Jayan J.N."/>
            <person name="Lee S.S."/>
        </authorList>
    </citation>
    <scope>NUCLEOTIDE SEQUENCE [LARGE SCALE GENOMIC DNA]</scope>
    <source>
        <strain evidence="3 4">MJW-29</strain>
    </source>
</reference>
<comment type="caution">
    <text evidence="3">The sequence shown here is derived from an EMBL/GenBank/DDBJ whole genome shotgun (WGS) entry which is preliminary data.</text>
</comment>
<keyword evidence="2" id="KW-0812">Transmembrane</keyword>
<accession>A0ABV3RI49</accession>
<evidence type="ECO:0000313" key="4">
    <source>
        <dbReference type="Proteomes" id="UP001556098"/>
    </source>
</evidence>
<proteinExistence type="predicted"/>
<evidence type="ECO:0000313" key="3">
    <source>
        <dbReference type="EMBL" id="MEW9918551.1"/>
    </source>
</evidence>
<feature type="compositionally biased region" description="Basic and acidic residues" evidence="1">
    <location>
        <begin position="106"/>
        <end position="115"/>
    </location>
</feature>
<feature type="region of interest" description="Disordered" evidence="1">
    <location>
        <begin position="81"/>
        <end position="115"/>
    </location>
</feature>
<organism evidence="3 4">
    <name type="scientific">Sulfitobacter sediminis</name>
    <dbReference type="NCBI Taxonomy" id="3234186"/>
    <lineage>
        <taxon>Bacteria</taxon>
        <taxon>Pseudomonadati</taxon>
        <taxon>Pseudomonadota</taxon>
        <taxon>Alphaproteobacteria</taxon>
        <taxon>Rhodobacterales</taxon>
        <taxon>Roseobacteraceae</taxon>
        <taxon>Sulfitobacter</taxon>
    </lineage>
</organism>
<dbReference type="Proteomes" id="UP001556098">
    <property type="component" value="Unassembled WGS sequence"/>
</dbReference>
<feature type="transmembrane region" description="Helical" evidence="2">
    <location>
        <begin position="59"/>
        <end position="76"/>
    </location>
</feature>
<feature type="transmembrane region" description="Helical" evidence="2">
    <location>
        <begin position="6"/>
        <end position="24"/>
    </location>
</feature>
<keyword evidence="2" id="KW-1133">Transmembrane helix</keyword>
<feature type="transmembrane region" description="Helical" evidence="2">
    <location>
        <begin position="36"/>
        <end position="53"/>
    </location>
</feature>
<dbReference type="EMBL" id="JBFNXX010000002">
    <property type="protein sequence ID" value="MEW9918551.1"/>
    <property type="molecule type" value="Genomic_DNA"/>
</dbReference>
<sequence length="115" mass="12466">MTILLEIFLHAALVIAVIILLTRLHGLRSFSKMSGFDFAITVSVGSVLAGVITTLSTPLWHFVTALVALFAVQIVLSQSRALAQGQQDPRQRAAAYHGKRKTNCRKSGEGRYDAG</sequence>